<evidence type="ECO:0000313" key="4">
    <source>
        <dbReference type="Proteomes" id="UP001645038"/>
    </source>
</evidence>
<name>A0ABR9FXI1_9GAMM</name>
<dbReference type="PROSITE" id="PS51833">
    <property type="entry name" value="HDOD"/>
    <property type="match status" value="1"/>
</dbReference>
<evidence type="ECO:0000259" key="1">
    <source>
        <dbReference type="PROSITE" id="PS50883"/>
    </source>
</evidence>
<feature type="domain" description="EAL" evidence="1">
    <location>
        <begin position="1"/>
        <end position="215"/>
    </location>
</feature>
<dbReference type="Gene3D" id="3.20.20.450">
    <property type="entry name" value="EAL domain"/>
    <property type="match status" value="1"/>
</dbReference>
<dbReference type="EMBL" id="RRZB01000015">
    <property type="protein sequence ID" value="MBE0463359.1"/>
    <property type="molecule type" value="Genomic_DNA"/>
</dbReference>
<dbReference type="Pfam" id="PF00563">
    <property type="entry name" value="EAL"/>
    <property type="match status" value="1"/>
</dbReference>
<accession>A0ABR9FXI1</accession>
<sequence>MQNQQDQSFNENSNNYTIAIQPIVDSNLQHVADELLYRSSDACNSAHIDDDVQATARACAVAVYEIGLENLCGSRQLFINASYGWLTNPNLQGLPSQQIVIEVLENTPVNQEVLTSLQSLKQQGYTIALDDFILDKNNEKLLPYCDIVKIDISNPIQKEVIKKLVSQGFTLLAERVETQHEFELCQSLGFTLFQGYFYEKPKTQASGSIRRTASRANQLQLLACLYSENASLANIGSLITRDPYLLSAVFKRANSAEKGAGKPTTKLINCLQMIGLKELRTLVSILMLASNSPASRLNLIKALTRAFACEIVAEQRHIDEQESFITGLFSLMPSILEIDLKAVLKEIHLGKKIENALKKQAGPLGELLRDIKIAETSTMPNDFPANTMLRAAAQARALIDTHASTT</sequence>
<dbReference type="InterPro" id="IPR052340">
    <property type="entry name" value="RNase_Y/CdgJ"/>
</dbReference>
<dbReference type="RefSeq" id="WP_192537909.1">
    <property type="nucleotide sequence ID" value="NZ_RRZB01000015.1"/>
</dbReference>
<dbReference type="PANTHER" id="PTHR33525:SF4">
    <property type="entry name" value="CYCLIC DI-GMP PHOSPHODIESTERASE CDGJ"/>
    <property type="match status" value="1"/>
</dbReference>
<comment type="caution">
    <text evidence="3">The sequence shown here is derived from an EMBL/GenBank/DDBJ whole genome shotgun (WGS) entry which is preliminary data.</text>
</comment>
<keyword evidence="4" id="KW-1185">Reference proteome</keyword>
<gene>
    <name evidence="3" type="ORF">EI547_07790</name>
</gene>
<dbReference type="InterPro" id="IPR035919">
    <property type="entry name" value="EAL_sf"/>
</dbReference>
<reference evidence="3 4" key="1">
    <citation type="submission" date="2020-07" db="EMBL/GenBank/DDBJ databases">
        <title>Halophilic bacteria isolated from french cheeses.</title>
        <authorList>
            <person name="Kothe C.I."/>
            <person name="Farah-Kraiem B."/>
            <person name="Renault P."/>
            <person name="Dridi B."/>
        </authorList>
    </citation>
    <scope>NUCLEOTIDE SEQUENCE [LARGE SCALE GENOMIC DNA]</scope>
    <source>
        <strain evidence="3 4">FME20</strain>
    </source>
</reference>
<organism evidence="3 4">
    <name type="scientific">Halomonas colorata</name>
    <dbReference type="NCBI Taxonomy" id="2742615"/>
    <lineage>
        <taxon>Bacteria</taxon>
        <taxon>Pseudomonadati</taxon>
        <taxon>Pseudomonadota</taxon>
        <taxon>Gammaproteobacteria</taxon>
        <taxon>Oceanospirillales</taxon>
        <taxon>Halomonadaceae</taxon>
        <taxon>Halomonas</taxon>
    </lineage>
</organism>
<dbReference type="Pfam" id="PF08668">
    <property type="entry name" value="HDOD"/>
    <property type="match status" value="1"/>
</dbReference>
<dbReference type="PANTHER" id="PTHR33525">
    <property type="match status" value="1"/>
</dbReference>
<dbReference type="InterPro" id="IPR001633">
    <property type="entry name" value="EAL_dom"/>
</dbReference>
<dbReference type="InterPro" id="IPR013976">
    <property type="entry name" value="HDOD"/>
</dbReference>
<protein>
    <submittedName>
        <fullName evidence="3">EAL domain-containing protein</fullName>
    </submittedName>
</protein>
<dbReference type="Proteomes" id="UP001645038">
    <property type="component" value="Unassembled WGS sequence"/>
</dbReference>
<dbReference type="Gene3D" id="1.10.3210.10">
    <property type="entry name" value="Hypothetical protein af1432"/>
    <property type="match status" value="1"/>
</dbReference>
<dbReference type="PROSITE" id="PS50883">
    <property type="entry name" value="EAL"/>
    <property type="match status" value="1"/>
</dbReference>
<dbReference type="InterPro" id="IPR014408">
    <property type="entry name" value="dGMP_Pdiesterase_EAL/HD-GYP"/>
</dbReference>
<evidence type="ECO:0000313" key="3">
    <source>
        <dbReference type="EMBL" id="MBE0463359.1"/>
    </source>
</evidence>
<feature type="domain" description="HDOD" evidence="2">
    <location>
        <begin position="211"/>
        <end position="395"/>
    </location>
</feature>
<dbReference type="SUPFAM" id="SSF141868">
    <property type="entry name" value="EAL domain-like"/>
    <property type="match status" value="1"/>
</dbReference>
<dbReference type="PIRSF" id="PIRSF003180">
    <property type="entry name" value="DiGMPpdiest_YuxH"/>
    <property type="match status" value="1"/>
</dbReference>
<proteinExistence type="predicted"/>
<dbReference type="SUPFAM" id="SSF109604">
    <property type="entry name" value="HD-domain/PDEase-like"/>
    <property type="match status" value="1"/>
</dbReference>
<evidence type="ECO:0000259" key="2">
    <source>
        <dbReference type="PROSITE" id="PS51833"/>
    </source>
</evidence>
<dbReference type="SMART" id="SM00052">
    <property type="entry name" value="EAL"/>
    <property type="match status" value="1"/>
</dbReference>